<protein>
    <recommendedName>
        <fullName evidence="3">WW domain-containing protein</fullName>
    </recommendedName>
</protein>
<evidence type="ECO:0000313" key="5">
    <source>
        <dbReference type="Proteomes" id="UP000053237"/>
    </source>
</evidence>
<feature type="region of interest" description="Disordered" evidence="2">
    <location>
        <begin position="294"/>
        <end position="320"/>
    </location>
</feature>
<feature type="region of interest" description="Disordered" evidence="2">
    <location>
        <begin position="163"/>
        <end position="182"/>
    </location>
</feature>
<dbReference type="CDD" id="cd00201">
    <property type="entry name" value="WW"/>
    <property type="match status" value="1"/>
</dbReference>
<evidence type="ECO:0000256" key="1">
    <source>
        <dbReference type="SAM" id="Coils"/>
    </source>
</evidence>
<dbReference type="EMBL" id="CAIX01000248">
    <property type="protein sequence ID" value="CCI48798.1"/>
    <property type="molecule type" value="Genomic_DNA"/>
</dbReference>
<keyword evidence="5" id="KW-1185">Reference proteome</keyword>
<comment type="caution">
    <text evidence="4">The sequence shown here is derived from an EMBL/GenBank/DDBJ whole genome shotgun (WGS) entry which is preliminary data.</text>
</comment>
<dbReference type="InterPro" id="IPR001202">
    <property type="entry name" value="WW_dom"/>
</dbReference>
<feature type="coiled-coil region" evidence="1">
    <location>
        <begin position="393"/>
        <end position="669"/>
    </location>
</feature>
<dbReference type="Pfam" id="PF00397">
    <property type="entry name" value="WW"/>
    <property type="match status" value="1"/>
</dbReference>
<sequence length="670" mass="75935">MISRLRFNGSNAASNDNGMSNGSTAKSIFSNIGLSTIGSNSTTSATATPEAKQSPDPYSDTKSYGDSIINDTNDEIELPLGWRLVSSRHSGREYYLHIATGHTQWDRPTSSEAPKVASQVQQQKQTNVFGTGSVFTSGVSRMGAGLTSMFSQANTKLQTTLQNNVGTSTRVPSSKNSHPSDKDTQLVAEIFEYERLDGKMSKISDPKRYSDRLAIGDSGSETFPEGDLPEGYEWTSEWEIDKNYTLVDRWTYAAEFKELIKLLDDDASHASRHPTDAVRRRRWMRFRQPCQDLMSSTGAPIESPQADGTPSSTTSWLNESSSIDSNLQSIQFLNADDDDPFSRTAQKQQTGFRMNIKFTHRGGKDTTKDYQSISLSDINWLVNERDNTKAPTDEILREKTANLEERIKEATNVSMRLERVLRERYDKKSKEIEIQQQKLNELIAQYQKCRSENETLESVVSAHRIKVEALRKEATEKDILQNEEQRAINAELEATNQALEEKAKALATARLRYKRDNKALQAAVEDAKQRLEQQQRAKIDNESQNPVAQEVRREIEKLRQLHTKLEAMREHRLALEEESKALFNVVVEKKADLKFKSKKKMEAALKDVEEQIRNLKSEQAALAKRLSQKAGNDDMRQLNTKRNAIRSELGALKERRTLLLAEKRKLENTE</sequence>
<dbReference type="SMART" id="SM00456">
    <property type="entry name" value="WW"/>
    <property type="match status" value="1"/>
</dbReference>
<dbReference type="Proteomes" id="UP000053237">
    <property type="component" value="Unassembled WGS sequence"/>
</dbReference>
<feature type="compositionally biased region" description="Polar residues" evidence="2">
    <location>
        <begin position="163"/>
        <end position="177"/>
    </location>
</feature>
<dbReference type="PROSITE" id="PS01159">
    <property type="entry name" value="WW_DOMAIN_1"/>
    <property type="match status" value="1"/>
</dbReference>
<feature type="region of interest" description="Disordered" evidence="2">
    <location>
        <begin position="1"/>
        <end position="21"/>
    </location>
</feature>
<dbReference type="AlphaFoldDB" id="A0A024GR13"/>
<reference evidence="4 5" key="1">
    <citation type="submission" date="2012-05" db="EMBL/GenBank/DDBJ databases">
        <title>Recombination and specialization in a pathogen metapopulation.</title>
        <authorList>
            <person name="Gardiner A."/>
            <person name="Kemen E."/>
            <person name="Schultz-Larsen T."/>
            <person name="MacLean D."/>
            <person name="Van Oosterhout C."/>
            <person name="Jones J.D.G."/>
        </authorList>
    </citation>
    <scope>NUCLEOTIDE SEQUENCE [LARGE SCALE GENOMIC DNA]</scope>
    <source>
        <strain evidence="4 5">Ac Nc2</strain>
    </source>
</reference>
<dbReference type="InParanoid" id="A0A024GR13"/>
<proteinExistence type="predicted"/>
<feature type="compositionally biased region" description="Low complexity" evidence="2">
    <location>
        <begin position="311"/>
        <end position="320"/>
    </location>
</feature>
<name>A0A024GR13_9STRA</name>
<feature type="region of interest" description="Disordered" evidence="2">
    <location>
        <begin position="40"/>
        <end position="66"/>
    </location>
</feature>
<gene>
    <name evidence="4" type="ORF">BN9_099970</name>
</gene>
<dbReference type="PROSITE" id="PS50020">
    <property type="entry name" value="WW_DOMAIN_2"/>
    <property type="match status" value="1"/>
</dbReference>
<feature type="domain" description="WW" evidence="3">
    <location>
        <begin position="76"/>
        <end position="110"/>
    </location>
</feature>
<keyword evidence="1" id="KW-0175">Coiled coil</keyword>
<organism evidence="4 5">
    <name type="scientific">Albugo candida</name>
    <dbReference type="NCBI Taxonomy" id="65357"/>
    <lineage>
        <taxon>Eukaryota</taxon>
        <taxon>Sar</taxon>
        <taxon>Stramenopiles</taxon>
        <taxon>Oomycota</taxon>
        <taxon>Peronosporomycetes</taxon>
        <taxon>Albuginales</taxon>
        <taxon>Albuginaceae</taxon>
        <taxon>Albugo</taxon>
    </lineage>
</organism>
<evidence type="ECO:0000313" key="4">
    <source>
        <dbReference type="EMBL" id="CCI48798.1"/>
    </source>
</evidence>
<evidence type="ECO:0000256" key="2">
    <source>
        <dbReference type="SAM" id="MobiDB-lite"/>
    </source>
</evidence>
<feature type="compositionally biased region" description="Polar residues" evidence="2">
    <location>
        <begin position="8"/>
        <end position="21"/>
    </location>
</feature>
<accession>A0A024GR13</accession>
<dbReference type="Gene3D" id="2.20.70.10">
    <property type="match status" value="1"/>
</dbReference>
<dbReference type="InterPro" id="IPR036020">
    <property type="entry name" value="WW_dom_sf"/>
</dbReference>
<dbReference type="SUPFAM" id="SSF51045">
    <property type="entry name" value="WW domain"/>
    <property type="match status" value="1"/>
</dbReference>
<evidence type="ECO:0000259" key="3">
    <source>
        <dbReference type="PROSITE" id="PS50020"/>
    </source>
</evidence>